<evidence type="ECO:0000313" key="2">
    <source>
        <dbReference type="EMBL" id="MRS65014.1"/>
    </source>
</evidence>
<dbReference type="RefSeq" id="WP_154178300.1">
    <property type="nucleotide sequence ID" value="NZ_WJXZ01000014.1"/>
</dbReference>
<dbReference type="AlphaFoldDB" id="A0A7K0ET74"/>
<sequence length="62" mass="6828">MPCPQPEASPDSFRQNSRNRKAGLSGNLPVVDHRVEFRARESYGGTFTGNAVLRVVPPSLIF</sequence>
<accession>A0A7K0ET74</accession>
<keyword evidence="3" id="KW-1185">Reference proteome</keyword>
<evidence type="ECO:0000313" key="3">
    <source>
        <dbReference type="Proteomes" id="UP000441754"/>
    </source>
</evidence>
<protein>
    <submittedName>
        <fullName evidence="2">Uncharacterized protein</fullName>
    </submittedName>
</protein>
<gene>
    <name evidence="2" type="ORF">GJJ30_27195</name>
</gene>
<dbReference type="OrthoDB" id="1776264at2"/>
<dbReference type="Proteomes" id="UP000441754">
    <property type="component" value="Unassembled WGS sequence"/>
</dbReference>
<evidence type="ECO:0000256" key="1">
    <source>
        <dbReference type="SAM" id="MobiDB-lite"/>
    </source>
</evidence>
<dbReference type="EMBL" id="WJXZ01000014">
    <property type="protein sequence ID" value="MRS65014.1"/>
    <property type="molecule type" value="Genomic_DNA"/>
</dbReference>
<organism evidence="2 3">
    <name type="scientific">Larkinella terrae</name>
    <dbReference type="NCBI Taxonomy" id="2025311"/>
    <lineage>
        <taxon>Bacteria</taxon>
        <taxon>Pseudomonadati</taxon>
        <taxon>Bacteroidota</taxon>
        <taxon>Cytophagia</taxon>
        <taxon>Cytophagales</taxon>
        <taxon>Spirosomataceae</taxon>
        <taxon>Larkinella</taxon>
    </lineage>
</organism>
<feature type="region of interest" description="Disordered" evidence="1">
    <location>
        <begin position="1"/>
        <end position="27"/>
    </location>
</feature>
<reference evidence="2 3" key="1">
    <citation type="journal article" date="2018" name="Antonie Van Leeuwenhoek">
        <title>Larkinella terrae sp. nov., isolated from soil on Jeju Island, South Korea.</title>
        <authorList>
            <person name="Ten L.N."/>
            <person name="Jeon J."/>
            <person name="Park S.J."/>
            <person name="Park S."/>
            <person name="Lee S.Y."/>
            <person name="Kim M.K."/>
            <person name="Jung H.Y."/>
        </authorList>
    </citation>
    <scope>NUCLEOTIDE SEQUENCE [LARGE SCALE GENOMIC DNA]</scope>
    <source>
        <strain evidence="2 3">KCTC 52001</strain>
    </source>
</reference>
<name>A0A7K0ET74_9BACT</name>
<proteinExistence type="predicted"/>
<comment type="caution">
    <text evidence="2">The sequence shown here is derived from an EMBL/GenBank/DDBJ whole genome shotgun (WGS) entry which is preliminary data.</text>
</comment>